<evidence type="ECO:0000313" key="3">
    <source>
        <dbReference type="EMBL" id="KNC97581.1"/>
    </source>
</evidence>
<dbReference type="Proteomes" id="UP000053201">
    <property type="component" value="Unassembled WGS sequence"/>
</dbReference>
<feature type="region of interest" description="Disordered" evidence="1">
    <location>
        <begin position="178"/>
        <end position="272"/>
    </location>
</feature>
<protein>
    <recommendedName>
        <fullName evidence="2">Cyclic nucleotide-binding domain-containing protein</fullName>
    </recommendedName>
</protein>
<feature type="region of interest" description="Disordered" evidence="1">
    <location>
        <begin position="545"/>
        <end position="564"/>
    </location>
</feature>
<reference evidence="3 4" key="1">
    <citation type="submission" date="2009-08" db="EMBL/GenBank/DDBJ databases">
        <title>The Genome Sequence of Spizellomyces punctatus strain DAOM BR117.</title>
        <authorList>
            <consortium name="The Broad Institute Genome Sequencing Platform"/>
            <person name="Russ C."/>
            <person name="Cuomo C."/>
            <person name="Shea T."/>
            <person name="Young S.K."/>
            <person name="Zeng Q."/>
            <person name="Koehrsen M."/>
            <person name="Haas B."/>
            <person name="Borodovsky M."/>
            <person name="Guigo R."/>
            <person name="Alvarado L."/>
            <person name="Berlin A."/>
            <person name="Bochicchio J."/>
            <person name="Borenstein D."/>
            <person name="Chapman S."/>
            <person name="Chen Z."/>
            <person name="Engels R."/>
            <person name="Freedman E."/>
            <person name="Gellesch M."/>
            <person name="Goldberg J."/>
            <person name="Griggs A."/>
            <person name="Gujja S."/>
            <person name="Heiman D."/>
            <person name="Hepburn T."/>
            <person name="Howarth C."/>
            <person name="Jen D."/>
            <person name="Larson L."/>
            <person name="Lewis B."/>
            <person name="Mehta T."/>
            <person name="Park D."/>
            <person name="Pearson M."/>
            <person name="Roberts A."/>
            <person name="Saif S."/>
            <person name="Shenoy N."/>
            <person name="Sisk P."/>
            <person name="Stolte C."/>
            <person name="Sykes S."/>
            <person name="Thomson T."/>
            <person name="Walk T."/>
            <person name="White J."/>
            <person name="Yandava C."/>
            <person name="Burger G."/>
            <person name="Gray M.W."/>
            <person name="Holland P.W.H."/>
            <person name="King N."/>
            <person name="Lang F.B.F."/>
            <person name="Roger A.J."/>
            <person name="Ruiz-Trillo I."/>
            <person name="Lander E."/>
            <person name="Nusbaum C."/>
        </authorList>
    </citation>
    <scope>NUCLEOTIDE SEQUENCE [LARGE SCALE GENOMIC DNA]</scope>
    <source>
        <strain evidence="3 4">DAOM BR117</strain>
    </source>
</reference>
<dbReference type="InterPro" id="IPR000595">
    <property type="entry name" value="cNMP-bd_dom"/>
</dbReference>
<feature type="compositionally biased region" description="Low complexity" evidence="1">
    <location>
        <begin position="14"/>
        <end position="29"/>
    </location>
</feature>
<dbReference type="PROSITE" id="PS50042">
    <property type="entry name" value="CNMP_BINDING_3"/>
    <property type="match status" value="3"/>
</dbReference>
<keyword evidence="4" id="KW-1185">Reference proteome</keyword>
<feature type="region of interest" description="Disordered" evidence="1">
    <location>
        <begin position="1"/>
        <end position="46"/>
    </location>
</feature>
<dbReference type="InterPro" id="IPR014710">
    <property type="entry name" value="RmlC-like_jellyroll"/>
</dbReference>
<dbReference type="STRING" id="645134.A0A0L0H9B5"/>
<accession>A0A0L0H9B5</accession>
<dbReference type="PANTHER" id="PTHR23011">
    <property type="entry name" value="CYCLIC NUCLEOTIDE-BINDING DOMAIN CONTAINING PROTEIN"/>
    <property type="match status" value="1"/>
</dbReference>
<dbReference type="RefSeq" id="XP_016605621.1">
    <property type="nucleotide sequence ID" value="XM_016755230.1"/>
</dbReference>
<evidence type="ECO:0000259" key="2">
    <source>
        <dbReference type="PROSITE" id="PS50042"/>
    </source>
</evidence>
<evidence type="ECO:0000313" key="4">
    <source>
        <dbReference type="Proteomes" id="UP000053201"/>
    </source>
</evidence>
<organism evidence="3 4">
    <name type="scientific">Spizellomyces punctatus (strain DAOM BR117)</name>
    <dbReference type="NCBI Taxonomy" id="645134"/>
    <lineage>
        <taxon>Eukaryota</taxon>
        <taxon>Fungi</taxon>
        <taxon>Fungi incertae sedis</taxon>
        <taxon>Chytridiomycota</taxon>
        <taxon>Chytridiomycota incertae sedis</taxon>
        <taxon>Chytridiomycetes</taxon>
        <taxon>Spizellomycetales</taxon>
        <taxon>Spizellomycetaceae</taxon>
        <taxon>Spizellomyces</taxon>
    </lineage>
</organism>
<dbReference type="VEuPathDB" id="FungiDB:SPPG_07053"/>
<feature type="domain" description="Cyclic nucleotide-binding" evidence="2">
    <location>
        <begin position="668"/>
        <end position="712"/>
    </location>
</feature>
<feature type="compositionally biased region" description="Low complexity" evidence="1">
    <location>
        <begin position="551"/>
        <end position="561"/>
    </location>
</feature>
<feature type="compositionally biased region" description="Polar residues" evidence="1">
    <location>
        <begin position="245"/>
        <end position="259"/>
    </location>
</feature>
<dbReference type="OrthoDB" id="166212at2759"/>
<feature type="compositionally biased region" description="Low complexity" evidence="1">
    <location>
        <begin position="223"/>
        <end position="237"/>
    </location>
</feature>
<feature type="compositionally biased region" description="Basic and acidic residues" evidence="1">
    <location>
        <begin position="189"/>
        <end position="205"/>
    </location>
</feature>
<name>A0A0L0H9B5_SPIPD</name>
<gene>
    <name evidence="3" type="ORF">SPPG_07053</name>
</gene>
<dbReference type="EMBL" id="KQ257463">
    <property type="protein sequence ID" value="KNC97581.1"/>
    <property type="molecule type" value="Genomic_DNA"/>
</dbReference>
<dbReference type="AlphaFoldDB" id="A0A0L0H9B5"/>
<dbReference type="InterPro" id="IPR018490">
    <property type="entry name" value="cNMP-bd_dom_sf"/>
</dbReference>
<sequence>MPQPRPHTQPDEFAAAPAAEKARASARPATSHLRETKRFLKSRASTPAYQKGVESLATREKGIGADQPLKYSGLSQVQHRGRSGTLDGRLYSVIEDRMGKSDMLMSEEMLKGIKPPIEQFTPVVVLQTNTSGLSTVVDNNRQTSAEDAGRLLGRRTSITAEDVGRLLTRRTSVDETGRLSVRRPSITADEPRRLSNRRASMDESGRINGRGTSGEDRGRALSNRRASIGSSSPSRRASIVDRPTGNMSNTLSRQRNSIDNPPPNSLFNRRRSSIDVPYRPATNAKTFLTSISRTTTPPEYEPQTAYLRFRRIARMVAHSVHFVKFLARILKNPIEWSWEYDPKTYQDEDDTSTQRTTQISPGSKNALIISYDLFGVSHLFARPKQFKGWLDHSMRVLFRKKRTERTRADLDRMVMWCSTMKCMEKYPISVQRALLQAAHYTRWHTGRQILKEGHPARGFYIILDGDVEITKVDRAKLIAARKKSVAIAGILRSRQPTTFTSHPILADREQAKDEGVSSALASYEAKLAELAARKSSARQSVMSHDHGFLTGGETASDAGSDGSDDEEVVKVIREIEEELNKAYTVTVGHITSGDSFGEISFLTSSLRTTTYTTKRTCEFLTVSRKDYERVLSTYKESETVKQDMLRTLPIFKTLNADMATLTHCCVMRKFDANKVVITQGVRSSSLYFISSGTCRVVQAIQFVKEDLGGRTFRIIPLSQLESTIPQTNLPAISRRPTSSSTTSSSSSTSSQTNLTSKRTNLTSFRQYLPPNLNTFTELLTIHTLGPGEYFGETVPNVSTAPPTHPTGFQALQNPQKQPASIITNTKSSLLIISKIDFQRLATDSTWRYLRQEASLRPSLKTVEEAWLESRGWRILKKKVVEDVVKGLRKGHKRVVGGRDPYGFVGDGLLAWAY</sequence>
<dbReference type="GeneID" id="27690301"/>
<dbReference type="PANTHER" id="PTHR23011:SF28">
    <property type="entry name" value="CYCLIC NUCLEOTIDE-BINDING DOMAIN CONTAINING PROTEIN"/>
    <property type="match status" value="1"/>
</dbReference>
<dbReference type="SUPFAM" id="SSF51206">
    <property type="entry name" value="cAMP-binding domain-like"/>
    <property type="match status" value="2"/>
</dbReference>
<feature type="compositionally biased region" description="Low complexity" evidence="1">
    <location>
        <begin position="737"/>
        <end position="750"/>
    </location>
</feature>
<feature type="domain" description="Cyclic nucleotide-binding" evidence="2">
    <location>
        <begin position="435"/>
        <end position="471"/>
    </location>
</feature>
<proteinExistence type="predicted"/>
<feature type="domain" description="Cyclic nucleotide-binding" evidence="2">
    <location>
        <begin position="548"/>
        <end position="631"/>
    </location>
</feature>
<evidence type="ECO:0000256" key="1">
    <source>
        <dbReference type="SAM" id="MobiDB-lite"/>
    </source>
</evidence>
<feature type="region of interest" description="Disordered" evidence="1">
    <location>
        <begin position="726"/>
        <end position="757"/>
    </location>
</feature>
<dbReference type="Gene3D" id="2.60.120.10">
    <property type="entry name" value="Jelly Rolls"/>
    <property type="match status" value="2"/>
</dbReference>
<dbReference type="InParanoid" id="A0A0L0H9B5"/>